<dbReference type="Pfam" id="PF09388">
    <property type="entry name" value="SpoOE-like"/>
    <property type="match status" value="1"/>
</dbReference>
<dbReference type="Proteomes" id="UP000830326">
    <property type="component" value="Chromosome"/>
</dbReference>
<dbReference type="InterPro" id="IPR018540">
    <property type="entry name" value="Spo0E-like"/>
</dbReference>
<evidence type="ECO:0000313" key="1">
    <source>
        <dbReference type="EMBL" id="UOR11389.1"/>
    </source>
</evidence>
<proteinExistence type="predicted"/>
<dbReference type="InterPro" id="IPR037208">
    <property type="entry name" value="Spo0E-like_sf"/>
</dbReference>
<dbReference type="EMBL" id="CP095075">
    <property type="protein sequence ID" value="UOR11389.1"/>
    <property type="molecule type" value="Genomic_DNA"/>
</dbReference>
<gene>
    <name evidence="1" type="ORF">MUO15_17605</name>
</gene>
<dbReference type="RefSeq" id="WP_245031340.1">
    <property type="nucleotide sequence ID" value="NZ_CP095075.1"/>
</dbReference>
<evidence type="ECO:0000313" key="2">
    <source>
        <dbReference type="Proteomes" id="UP000830326"/>
    </source>
</evidence>
<dbReference type="Gene3D" id="4.10.280.10">
    <property type="entry name" value="Helix-loop-helix DNA-binding domain"/>
    <property type="match status" value="1"/>
</dbReference>
<reference evidence="1" key="1">
    <citation type="submission" date="2022-04" db="EMBL/GenBank/DDBJ databases">
        <title>Halobacillus sp. isolated from saltern.</title>
        <authorList>
            <person name="Won M."/>
            <person name="Lee C.-M."/>
            <person name="Woen H.-Y."/>
            <person name="Kwon S.-W."/>
        </authorList>
    </citation>
    <scope>NUCLEOTIDE SEQUENCE</scope>
    <source>
        <strain evidence="1">SSHM10-5</strain>
    </source>
</reference>
<accession>A0ABY4H9V2</accession>
<organism evidence="1 2">
    <name type="scientific">Halobacillus amylolyticus</name>
    <dbReference type="NCBI Taxonomy" id="2932259"/>
    <lineage>
        <taxon>Bacteria</taxon>
        <taxon>Bacillati</taxon>
        <taxon>Bacillota</taxon>
        <taxon>Bacilli</taxon>
        <taxon>Bacillales</taxon>
        <taxon>Bacillaceae</taxon>
        <taxon>Halobacillus</taxon>
    </lineage>
</organism>
<dbReference type="SUPFAM" id="SSF140500">
    <property type="entry name" value="BAS1536-like"/>
    <property type="match status" value="1"/>
</dbReference>
<keyword evidence="2" id="KW-1185">Reference proteome</keyword>
<dbReference type="InterPro" id="IPR036638">
    <property type="entry name" value="HLH_DNA-bd_sf"/>
</dbReference>
<sequence length="53" mass="6325">MENELQKEIEHLREELYDLYTVHKTMAHPQVICLSQLLDEKISTYQKMNVTCS</sequence>
<name>A0ABY4H9V2_9BACI</name>
<protein>
    <submittedName>
        <fullName evidence="1">Aspartyl-phosphate phosphatase Spo0E family protein</fullName>
    </submittedName>
</protein>